<evidence type="ECO:0000313" key="5">
    <source>
        <dbReference type="EMBL" id="BBH94754.1"/>
    </source>
</evidence>
<feature type="active site" description="Tele-AMP-histidine intermediate" evidence="1">
    <location>
        <position position="100"/>
    </location>
</feature>
<dbReference type="SUPFAM" id="SSF54197">
    <property type="entry name" value="HIT-like"/>
    <property type="match status" value="1"/>
</dbReference>
<dbReference type="CDD" id="cd01276">
    <property type="entry name" value="PKCI_related"/>
    <property type="match status" value="1"/>
</dbReference>
<evidence type="ECO:0000259" key="4">
    <source>
        <dbReference type="PROSITE" id="PS51084"/>
    </source>
</evidence>
<sequence length="114" mass="12534">MQDCLFCKIANGEIPSKILYQDAEVVAFADINPQAPHHVLLIPRRHLASMKEVTEQDGALLAHLFVVANKLAQDLGLAERGFRFVTNVGPDAGQSVFHLHFHLLGGRPFGWPPG</sequence>
<dbReference type="PROSITE" id="PS00892">
    <property type="entry name" value="HIT_1"/>
    <property type="match status" value="1"/>
</dbReference>
<dbReference type="EMBL" id="AP019377">
    <property type="protein sequence ID" value="BBH94754.1"/>
    <property type="molecule type" value="Genomic_DNA"/>
</dbReference>
<dbReference type="InterPro" id="IPR001310">
    <property type="entry name" value="Histidine_triad_HIT"/>
</dbReference>
<gene>
    <name evidence="5" type="ORF">KTA_29530</name>
</gene>
<dbReference type="InterPro" id="IPR036265">
    <property type="entry name" value="HIT-like_sf"/>
</dbReference>
<proteinExistence type="predicted"/>
<protein>
    <submittedName>
        <fullName evidence="5">Histidine triad nucleotide-binding protein</fullName>
    </submittedName>
</protein>
<dbReference type="InterPro" id="IPR011146">
    <property type="entry name" value="HIT-like"/>
</dbReference>
<feature type="domain" description="HIT" evidence="4">
    <location>
        <begin position="5"/>
        <end position="114"/>
    </location>
</feature>
<dbReference type="Gene3D" id="3.30.428.10">
    <property type="entry name" value="HIT-like"/>
    <property type="match status" value="1"/>
</dbReference>
<reference evidence="5" key="1">
    <citation type="submission" date="2018-12" db="EMBL/GenBank/DDBJ databases">
        <title>Novel natural products biosynthetic potential of the class Ktedonobacteria.</title>
        <authorList>
            <person name="Zheng Y."/>
            <person name="Saitou A."/>
            <person name="Wang C.M."/>
            <person name="Toyoda A."/>
            <person name="Minakuchi Y."/>
            <person name="Sekiguchi Y."/>
            <person name="Ueda K."/>
            <person name="Takano H."/>
            <person name="Sakai Y."/>
            <person name="Yokota A."/>
            <person name="Yabe S."/>
        </authorList>
    </citation>
    <scope>NUCLEOTIDE SEQUENCE</scope>
    <source>
        <strain evidence="5">A3-2</strain>
    </source>
</reference>
<organism evidence="5">
    <name type="scientific">Thermogemmatispora argillosa</name>
    <dbReference type="NCBI Taxonomy" id="2045280"/>
    <lineage>
        <taxon>Bacteria</taxon>
        <taxon>Bacillati</taxon>
        <taxon>Chloroflexota</taxon>
        <taxon>Ktedonobacteria</taxon>
        <taxon>Thermogemmatisporales</taxon>
        <taxon>Thermogemmatisporaceae</taxon>
        <taxon>Thermogemmatispora</taxon>
    </lineage>
</organism>
<dbReference type="AlphaFoldDB" id="A0A455T7D8"/>
<dbReference type="InterPro" id="IPR019808">
    <property type="entry name" value="Histidine_triad_CS"/>
</dbReference>
<dbReference type="PANTHER" id="PTHR23089">
    <property type="entry name" value="HISTIDINE TRIAD HIT PROTEIN"/>
    <property type="match status" value="1"/>
</dbReference>
<evidence type="ECO:0000256" key="3">
    <source>
        <dbReference type="PROSITE-ProRule" id="PRU00464"/>
    </source>
</evidence>
<dbReference type="Pfam" id="PF01230">
    <property type="entry name" value="HIT"/>
    <property type="match status" value="1"/>
</dbReference>
<dbReference type="PRINTS" id="PR00332">
    <property type="entry name" value="HISTRIAD"/>
</dbReference>
<feature type="short sequence motif" description="Histidine triad motif" evidence="2 3">
    <location>
        <begin position="98"/>
        <end position="102"/>
    </location>
</feature>
<dbReference type="GO" id="GO:0003824">
    <property type="term" value="F:catalytic activity"/>
    <property type="evidence" value="ECO:0007669"/>
    <property type="project" value="InterPro"/>
</dbReference>
<evidence type="ECO:0000256" key="1">
    <source>
        <dbReference type="PIRSR" id="PIRSR601310-1"/>
    </source>
</evidence>
<evidence type="ECO:0000256" key="2">
    <source>
        <dbReference type="PIRSR" id="PIRSR601310-3"/>
    </source>
</evidence>
<dbReference type="PROSITE" id="PS51084">
    <property type="entry name" value="HIT_2"/>
    <property type="match status" value="1"/>
</dbReference>
<accession>A0A455T7D8</accession>
<name>A0A455T7D8_9CHLR</name>